<accession>A0A1B2AGR0</accession>
<sequence length="72" mass="7808">MEGALVFRLFLVATGTWLVIQGVQAWRDDRRKSDDADEMADEDSDSLGIVSVVIPLVIGIAAVILGLSMFVD</sequence>
<name>A0A1B2AGR0_9SPHN</name>
<proteinExistence type="predicted"/>
<dbReference type="RefSeq" id="WP_067681383.1">
    <property type="nucleotide sequence ID" value="NZ_CP016591.1"/>
</dbReference>
<evidence type="ECO:0000256" key="1">
    <source>
        <dbReference type="SAM" id="Phobius"/>
    </source>
</evidence>
<feature type="transmembrane region" description="Helical" evidence="1">
    <location>
        <begin position="49"/>
        <end position="71"/>
    </location>
</feature>
<dbReference type="AlphaFoldDB" id="A0A1B2AGR0"/>
<evidence type="ECO:0000313" key="3">
    <source>
        <dbReference type="Proteomes" id="UP000092932"/>
    </source>
</evidence>
<reference evidence="2 3" key="1">
    <citation type="submission" date="2016-07" db="EMBL/GenBank/DDBJ databases">
        <title>Complete genome sequence of Altererythrobacter dongtanensis KCTC 22672, a type strain with esterase isolated from tidal flat.</title>
        <authorList>
            <person name="Cheng H."/>
            <person name="Wu Y.-H."/>
            <person name="Zhou P."/>
            <person name="Huo Y.-Y."/>
            <person name="Wang C.-S."/>
            <person name="Xu X.-W."/>
        </authorList>
    </citation>
    <scope>NUCLEOTIDE SEQUENCE [LARGE SCALE GENOMIC DNA]</scope>
    <source>
        <strain evidence="2 3">KCTC 22672</strain>
    </source>
</reference>
<keyword evidence="1" id="KW-0472">Membrane</keyword>
<keyword evidence="1" id="KW-0812">Transmembrane</keyword>
<organism evidence="2 3">
    <name type="scientific">Tsuneonella dongtanensis</name>
    <dbReference type="NCBI Taxonomy" id="692370"/>
    <lineage>
        <taxon>Bacteria</taxon>
        <taxon>Pseudomonadati</taxon>
        <taxon>Pseudomonadota</taxon>
        <taxon>Alphaproteobacteria</taxon>
        <taxon>Sphingomonadales</taxon>
        <taxon>Erythrobacteraceae</taxon>
        <taxon>Tsuneonella</taxon>
    </lineage>
</organism>
<dbReference type="KEGG" id="ado:A6F68_02809"/>
<evidence type="ECO:0000313" key="2">
    <source>
        <dbReference type="EMBL" id="ANY21298.1"/>
    </source>
</evidence>
<dbReference type="STRING" id="692370.A6F68_02809"/>
<keyword evidence="3" id="KW-1185">Reference proteome</keyword>
<protein>
    <submittedName>
        <fullName evidence="2">Uncharacterized protein</fullName>
    </submittedName>
</protein>
<keyword evidence="1" id="KW-1133">Transmembrane helix</keyword>
<dbReference type="Proteomes" id="UP000092932">
    <property type="component" value="Chromosome"/>
</dbReference>
<dbReference type="EMBL" id="CP016591">
    <property type="protein sequence ID" value="ANY21298.1"/>
    <property type="molecule type" value="Genomic_DNA"/>
</dbReference>
<gene>
    <name evidence="2" type="ORF">A6F68_02809</name>
</gene>